<accession>A0A401YFU6</accession>
<organism evidence="4 5">
    <name type="scientific">Embleya hyalina</name>
    <dbReference type="NCBI Taxonomy" id="516124"/>
    <lineage>
        <taxon>Bacteria</taxon>
        <taxon>Bacillati</taxon>
        <taxon>Actinomycetota</taxon>
        <taxon>Actinomycetes</taxon>
        <taxon>Kitasatosporales</taxon>
        <taxon>Streptomycetaceae</taxon>
        <taxon>Embleya</taxon>
    </lineage>
</organism>
<dbReference type="PANTHER" id="PTHR35567:SF1">
    <property type="entry name" value="CONSERVED FUNGAL PROTEIN (AFU_ORTHOLOGUE AFUA_1G14230)"/>
    <property type="match status" value="1"/>
</dbReference>
<dbReference type="Pfam" id="PF11937">
    <property type="entry name" value="DUF3455"/>
    <property type="match status" value="1"/>
</dbReference>
<evidence type="ECO:0000256" key="1">
    <source>
        <dbReference type="SAM" id="MobiDB-lite"/>
    </source>
</evidence>
<evidence type="ECO:0000313" key="5">
    <source>
        <dbReference type="Proteomes" id="UP000286931"/>
    </source>
</evidence>
<dbReference type="PANTHER" id="PTHR35567">
    <property type="entry name" value="MALATE DEHYDROGENASE (AFU_ORTHOLOGUE AFUA_2G13800)"/>
    <property type="match status" value="1"/>
</dbReference>
<name>A0A401YFU6_9ACTN</name>
<dbReference type="Pfam" id="PF07452">
    <property type="entry name" value="CHRD"/>
    <property type="match status" value="2"/>
</dbReference>
<dbReference type="SMART" id="SM00754">
    <property type="entry name" value="CHRD"/>
    <property type="match status" value="2"/>
</dbReference>
<reference evidence="4 5" key="1">
    <citation type="submission" date="2018-12" db="EMBL/GenBank/DDBJ databases">
        <title>Draft genome sequence of Embleya hyalina NBRC 13850T.</title>
        <authorList>
            <person name="Komaki H."/>
            <person name="Hosoyama A."/>
            <person name="Kimura A."/>
            <person name="Ichikawa N."/>
            <person name="Tamura T."/>
        </authorList>
    </citation>
    <scope>NUCLEOTIDE SEQUENCE [LARGE SCALE GENOMIC DNA]</scope>
    <source>
        <strain evidence="4 5">NBRC 13850</strain>
    </source>
</reference>
<dbReference type="RefSeq" id="WP_126635772.1">
    <property type="nucleotide sequence ID" value="NZ_BIFH01000014.1"/>
</dbReference>
<feature type="domain" description="CHRD" evidence="3">
    <location>
        <begin position="78"/>
        <end position="206"/>
    </location>
</feature>
<dbReference type="InterPro" id="IPR021851">
    <property type="entry name" value="DUF3455"/>
</dbReference>
<feature type="region of interest" description="Disordered" evidence="1">
    <location>
        <begin position="218"/>
        <end position="247"/>
    </location>
</feature>
<feature type="chain" id="PRO_5038970791" description="CHRD domain-containing protein" evidence="2">
    <location>
        <begin position="21"/>
        <end position="482"/>
    </location>
</feature>
<feature type="compositionally biased region" description="Basic and acidic residues" evidence="1">
    <location>
        <begin position="233"/>
        <end position="246"/>
    </location>
</feature>
<feature type="region of interest" description="Disordered" evidence="1">
    <location>
        <begin position="27"/>
        <end position="70"/>
    </location>
</feature>
<dbReference type="OrthoDB" id="8901345at2"/>
<feature type="signal peptide" evidence="2">
    <location>
        <begin position="1"/>
        <end position="20"/>
    </location>
</feature>
<keyword evidence="2" id="KW-0732">Signal</keyword>
<comment type="caution">
    <text evidence="4">The sequence shown here is derived from an EMBL/GenBank/DDBJ whole genome shotgun (WGS) entry which is preliminary data.</text>
</comment>
<proteinExistence type="predicted"/>
<dbReference type="AlphaFoldDB" id="A0A401YFU6"/>
<gene>
    <name evidence="4" type="ORF">EHYA_01128</name>
</gene>
<evidence type="ECO:0000313" key="4">
    <source>
        <dbReference type="EMBL" id="GCD93484.1"/>
    </source>
</evidence>
<dbReference type="InterPro" id="IPR010895">
    <property type="entry name" value="CHRD"/>
</dbReference>
<keyword evidence="5" id="KW-1185">Reference proteome</keyword>
<dbReference type="PROSITE" id="PS50933">
    <property type="entry name" value="CHRD"/>
    <property type="match status" value="1"/>
</dbReference>
<protein>
    <recommendedName>
        <fullName evidence="3">CHRD domain-containing protein</fullName>
    </recommendedName>
</protein>
<dbReference type="PROSITE" id="PS51257">
    <property type="entry name" value="PROKAR_LIPOPROTEIN"/>
    <property type="match status" value="1"/>
</dbReference>
<dbReference type="EMBL" id="BIFH01000014">
    <property type="protein sequence ID" value="GCD93484.1"/>
    <property type="molecule type" value="Genomic_DNA"/>
</dbReference>
<evidence type="ECO:0000256" key="2">
    <source>
        <dbReference type="SAM" id="SignalP"/>
    </source>
</evidence>
<sequence>MSARRYPLPALALAAGLVFAVAGCSSSDTGSGATRPDPAAAAKGANDPGTVGHGADHAGAVPASDLTTTGAAEPAAGEETFFAAGLTGANEVPGGNARVGDPDGKGTALVRIKGDQVSFGIRWEGIGAPTAAHLHLGDKGRNGEVKVPFFASPLPDSATAVTGAVKVTDAGLLDRIKSDPASVYFNVHTGEFPGGAVRGQLVKLARPADVNSVLKTGTLPAEATGKQEVPNAEGKKTADPDGRADTSIRPWGNCIDWSFGWTGIAPPTLGHLHRAAAGANGDVVAPLFDAKAGLPQSVTGLAGTVEGIDPALVERINATPANYYTNLHTGEFPGGAVRGQLSRKVTPKSPALNLSVVAGKQIYQCTAKDGGTAFTQLDVAAKLQGDLKHTFVTPTAGPPQWVAPDGSAVTGAVASKLPNGDGNIPELVLNATQTGRPDALLSATTQVLRLNTRGGVAPTGSCDPAARPTAEVPYQADYLFLG</sequence>
<dbReference type="Proteomes" id="UP000286931">
    <property type="component" value="Unassembled WGS sequence"/>
</dbReference>
<evidence type="ECO:0000259" key="3">
    <source>
        <dbReference type="PROSITE" id="PS50933"/>
    </source>
</evidence>